<gene>
    <name evidence="2" type="ORF">ILEXP_LOCUS12451</name>
</gene>
<dbReference type="Proteomes" id="UP001642360">
    <property type="component" value="Unassembled WGS sequence"/>
</dbReference>
<dbReference type="PANTHER" id="PTHR35488:SF4">
    <property type="entry name" value="DUF4005 DOMAIN-CONTAINING PROTEIN"/>
    <property type="match status" value="1"/>
</dbReference>
<proteinExistence type="predicted"/>
<reference evidence="2 3" key="1">
    <citation type="submission" date="2024-02" db="EMBL/GenBank/DDBJ databases">
        <authorList>
            <person name="Vignale AGUSTIN F."/>
            <person name="Sosa J E."/>
            <person name="Modenutti C."/>
        </authorList>
    </citation>
    <scope>NUCLEOTIDE SEQUENCE [LARGE SCALE GENOMIC DNA]</scope>
</reference>
<accession>A0ABC8RMA5</accession>
<sequence length="166" mass="18707">MKKSPIYPNYDSGDYYGCEFDLQVDFTEFLEEARKHTSEGNFDVAPPYPEEEGKKQLVEVGERKNKKSWKSSLFSWLKPDKKSKPIVEPSNTTPYISKPKRGYVSGPIHGNGGGGAIGRPRRPTSGPIMSLFNPTKKVENEIPYMCLDQLNNPHGFQSYGPVYLVT</sequence>
<evidence type="ECO:0000313" key="3">
    <source>
        <dbReference type="Proteomes" id="UP001642360"/>
    </source>
</evidence>
<dbReference type="AlphaFoldDB" id="A0ABC8RMA5"/>
<evidence type="ECO:0000256" key="1">
    <source>
        <dbReference type="SAM" id="MobiDB-lite"/>
    </source>
</evidence>
<dbReference type="PANTHER" id="PTHR35488">
    <property type="entry name" value="OS05G0358900 PROTEIN-RELATED"/>
    <property type="match status" value="1"/>
</dbReference>
<dbReference type="EMBL" id="CAUOFW020001414">
    <property type="protein sequence ID" value="CAK9144690.1"/>
    <property type="molecule type" value="Genomic_DNA"/>
</dbReference>
<organism evidence="2 3">
    <name type="scientific">Ilex paraguariensis</name>
    <name type="common">yerba mate</name>
    <dbReference type="NCBI Taxonomy" id="185542"/>
    <lineage>
        <taxon>Eukaryota</taxon>
        <taxon>Viridiplantae</taxon>
        <taxon>Streptophyta</taxon>
        <taxon>Embryophyta</taxon>
        <taxon>Tracheophyta</taxon>
        <taxon>Spermatophyta</taxon>
        <taxon>Magnoliopsida</taxon>
        <taxon>eudicotyledons</taxon>
        <taxon>Gunneridae</taxon>
        <taxon>Pentapetalae</taxon>
        <taxon>asterids</taxon>
        <taxon>campanulids</taxon>
        <taxon>Aquifoliales</taxon>
        <taxon>Aquifoliaceae</taxon>
        <taxon>Ilex</taxon>
    </lineage>
</organism>
<keyword evidence="3" id="KW-1185">Reference proteome</keyword>
<comment type="caution">
    <text evidence="2">The sequence shown here is derived from an EMBL/GenBank/DDBJ whole genome shotgun (WGS) entry which is preliminary data.</text>
</comment>
<evidence type="ECO:0000313" key="2">
    <source>
        <dbReference type="EMBL" id="CAK9144690.1"/>
    </source>
</evidence>
<name>A0ABC8RMA5_9AQUA</name>
<protein>
    <submittedName>
        <fullName evidence="2">Uncharacterized protein</fullName>
    </submittedName>
</protein>
<feature type="region of interest" description="Disordered" evidence="1">
    <location>
        <begin position="85"/>
        <end position="105"/>
    </location>
</feature>